<proteinExistence type="predicted"/>
<sequence>MDDEDDRRLLDFIGDVQALNDYLHGSNSKSIEEDDLTNAAYESATSFFSNTTVGSDEGLGEAGESGLSSSLQFIENELEHGVSPSDRVDLGSEDQPFDILQKSLLEADITEQTLAEEALLDSQPALCPAANFSGGLGGVSGTGLMAPMPVAGAQPQAFIHQVPQLPLPNGQAGHIQLVSSLNGNTPPMMTIKSLERPQILLRPGGNTVMGSAGQGTAFVPSTPGQISVPFNKGPIQLQNIIIQRGPVPQSLVRPIQPKALQAGGQTVYNISNLGIQPNTTTIASPANAIAYTANGSPQTTQQVNVVSQGTSIVVHSSFGQQGQPQVQANLSQGQFLLPSGSTVHGLQAVNGQVLQNNTQVGDPSLTSTTTYSILTNQNTAVQIIAGQNFATGGRMIVNQGMVGTGQIGQASPTGVMQVTQRPGVSAKVWTANPSPTPTAVQALQAPNRLTMVNSSGQPLQTHLQISVSPGQRLLVPVGQNNTDSSHTAVQETQFQRQQQIPVNQDSTLPKQKAQTQLVNLLGTKGVKTPANQEFLLLSTSKIPENQQLSRGGMVLEQLRRDHTRVLSPEYTPFTSINDVLDRLLPYHVFQGEPPCEEDFAKVDEEFEAASTQVLMRTQSMVNKYRRLLMVEAERSSPSSEIVMIDRTFNQEERNNLTQDKRMVLVDPDGFLEEFCCGPKNLTSNSEAMDSDGLEENTIFMETSPSQDTSHIQGYRERTECHIKPAYRTEAYSAFEDPGGGGHEETFSKNNLDMKKMKSNIISSSSSQHHQHIHPAHYSTSPSHSQHSSGNFYPSEQLQSFEHGHVQLSDTDSVLEAAVNSILDC</sequence>
<name>A0AA88NXR4_TACVA</name>
<dbReference type="PANTHER" id="PTHR15572">
    <property type="entry name" value="GLIOMA TUMOR SUPPRESSOR CANDIDATE REGION GENE 1"/>
    <property type="match status" value="1"/>
</dbReference>
<organism evidence="3 4">
    <name type="scientific">Tachysurus vachellii</name>
    <name type="common">Darkbarbel catfish</name>
    <name type="synonym">Pelteobagrus vachellii</name>
    <dbReference type="NCBI Taxonomy" id="175792"/>
    <lineage>
        <taxon>Eukaryota</taxon>
        <taxon>Metazoa</taxon>
        <taxon>Chordata</taxon>
        <taxon>Craniata</taxon>
        <taxon>Vertebrata</taxon>
        <taxon>Euteleostomi</taxon>
        <taxon>Actinopterygii</taxon>
        <taxon>Neopterygii</taxon>
        <taxon>Teleostei</taxon>
        <taxon>Ostariophysi</taxon>
        <taxon>Siluriformes</taxon>
        <taxon>Bagridae</taxon>
        <taxon>Tachysurus</taxon>
    </lineage>
</organism>
<protein>
    <recommendedName>
        <fullName evidence="2">GLTSCR protein conserved domain-containing protein</fullName>
    </recommendedName>
</protein>
<evidence type="ECO:0000313" key="4">
    <source>
        <dbReference type="Proteomes" id="UP001187315"/>
    </source>
</evidence>
<feature type="domain" description="GLTSCR protein conserved" evidence="2">
    <location>
        <begin position="561"/>
        <end position="661"/>
    </location>
</feature>
<feature type="compositionally biased region" description="Low complexity" evidence="1">
    <location>
        <begin position="776"/>
        <end position="788"/>
    </location>
</feature>
<keyword evidence="4" id="KW-1185">Reference proteome</keyword>
<dbReference type="EMBL" id="JAVHJS010000002">
    <property type="protein sequence ID" value="KAK2866490.1"/>
    <property type="molecule type" value="Genomic_DNA"/>
</dbReference>
<feature type="region of interest" description="Disordered" evidence="1">
    <location>
        <begin position="761"/>
        <end position="794"/>
    </location>
</feature>
<dbReference type="PANTHER" id="PTHR15572:SF2">
    <property type="entry name" value="BRD4-INTERACTING CHROMATIN-REMODELING COMPLEX-ASSOCIATED PROTEIN-LIKE"/>
    <property type="match status" value="1"/>
</dbReference>
<dbReference type="Pfam" id="PF15249">
    <property type="entry name" value="GLTSCR1"/>
    <property type="match status" value="1"/>
</dbReference>
<reference evidence="3" key="1">
    <citation type="submission" date="2023-08" db="EMBL/GenBank/DDBJ databases">
        <title>Pelteobagrus vachellii genome.</title>
        <authorList>
            <person name="Liu H."/>
        </authorList>
    </citation>
    <scope>NUCLEOTIDE SEQUENCE</scope>
    <source>
        <strain evidence="3">PRFRI_2022a</strain>
        <tissue evidence="3">Muscle</tissue>
    </source>
</reference>
<dbReference type="GO" id="GO:0016514">
    <property type="term" value="C:SWI/SNF complex"/>
    <property type="evidence" value="ECO:0007669"/>
    <property type="project" value="TreeGrafter"/>
</dbReference>
<comment type="caution">
    <text evidence="3">The sequence shown here is derived from an EMBL/GenBank/DDBJ whole genome shotgun (WGS) entry which is preliminary data.</text>
</comment>
<evidence type="ECO:0000313" key="3">
    <source>
        <dbReference type="EMBL" id="KAK2866490.1"/>
    </source>
</evidence>
<dbReference type="Proteomes" id="UP001187315">
    <property type="component" value="Unassembled WGS sequence"/>
</dbReference>
<gene>
    <name evidence="3" type="ORF">Q7C36_002546</name>
</gene>
<dbReference type="InterPro" id="IPR052438">
    <property type="entry name" value="Chromatin_remod/trans_coact"/>
</dbReference>
<evidence type="ECO:0000259" key="2">
    <source>
        <dbReference type="Pfam" id="PF15249"/>
    </source>
</evidence>
<dbReference type="AlphaFoldDB" id="A0AA88NXR4"/>
<evidence type="ECO:0000256" key="1">
    <source>
        <dbReference type="SAM" id="MobiDB-lite"/>
    </source>
</evidence>
<dbReference type="InterPro" id="IPR015671">
    <property type="entry name" value="GSCR1_dom"/>
</dbReference>
<dbReference type="GO" id="GO:0045893">
    <property type="term" value="P:positive regulation of DNA-templated transcription"/>
    <property type="evidence" value="ECO:0007669"/>
    <property type="project" value="TreeGrafter"/>
</dbReference>
<accession>A0AA88NXR4</accession>